<dbReference type="GO" id="GO:0004026">
    <property type="term" value="F:alcohol O-acetyltransferase activity"/>
    <property type="evidence" value="ECO:0007669"/>
    <property type="project" value="UniProtKB-EC"/>
</dbReference>
<proteinExistence type="inferred from homology"/>
<comment type="function">
    <text evidence="7">Displays enzymatic activity both for medium-chain fatty acid (MCFA) ethyl ester synthesis and hydrolysis (esterase activity). MCFA are toxic for yeast and this enzyme could thus be involved in their detoxification by esterification.</text>
</comment>
<dbReference type="PANTHER" id="PTHR10794:SF44">
    <property type="entry name" value="MEDIUM-CHAIN FATTY ACID ETHYL ESTER SYNTHASE_ESTERASE 1-RELATED"/>
    <property type="match status" value="1"/>
</dbReference>
<evidence type="ECO:0000256" key="8">
    <source>
        <dbReference type="ARBA" id="ARBA00066969"/>
    </source>
</evidence>
<keyword evidence="3" id="KW-0808">Transferase</keyword>
<dbReference type="GO" id="GO:0051792">
    <property type="term" value="P:medium-chain fatty acid biosynthetic process"/>
    <property type="evidence" value="ECO:0007669"/>
    <property type="project" value="TreeGrafter"/>
</dbReference>
<dbReference type="PIRSF" id="PIRSF005211">
    <property type="entry name" value="Ab_hydro_YheT"/>
    <property type="match status" value="1"/>
</dbReference>
<dbReference type="InterPro" id="IPR000073">
    <property type="entry name" value="AB_hydrolase_1"/>
</dbReference>
<evidence type="ECO:0000256" key="4">
    <source>
        <dbReference type="ARBA" id="ARBA00022801"/>
    </source>
</evidence>
<reference evidence="12 13" key="1">
    <citation type="journal article" date="2019" name="BMC Genomics">
        <title>Chromosome level assembly and comparative genome analysis confirm lager-brewing yeasts originated from a single hybridization.</title>
        <authorList>
            <person name="Salazar A.N."/>
            <person name="Gorter de Vries A.R."/>
            <person name="van den Broek M."/>
            <person name="Brouwers N."/>
            <person name="de la Torre Cortes P."/>
            <person name="Kuijpers N.G.A."/>
            <person name="Daran J.G."/>
            <person name="Abeel T."/>
        </authorList>
    </citation>
    <scope>NUCLEOTIDE SEQUENCE [LARGE SCALE GENOMIC DNA]</scope>
    <source>
        <strain evidence="12 13">CBS 1483</strain>
    </source>
</reference>
<accession>A0A6C1EG04</accession>
<dbReference type="GO" id="GO:0051793">
    <property type="term" value="P:medium-chain fatty acid catabolic process"/>
    <property type="evidence" value="ECO:0007669"/>
    <property type="project" value="UniProtKB-ARBA"/>
</dbReference>
<gene>
    <name evidence="12" type="primary">EEB1_2</name>
    <name evidence="12" type="ORF">GRS66_011049</name>
</gene>
<evidence type="ECO:0000313" key="13">
    <source>
        <dbReference type="Proteomes" id="UP000501346"/>
    </source>
</evidence>
<dbReference type="FunFam" id="3.40.50.1820:FF:000137">
    <property type="entry name" value="EEB1p Acyl-coenzymeA:ethanol O-acyltransferase"/>
    <property type="match status" value="1"/>
</dbReference>
<protein>
    <recommendedName>
        <fullName evidence="8">alcohol O-acetyltransferase</fullName>
        <ecNumber evidence="8">2.3.1.84</ecNumber>
    </recommendedName>
    <alternativeName>
        <fullName evidence="9">Alcohol O-acetyltransferase</fullName>
    </alternativeName>
</protein>
<evidence type="ECO:0000256" key="10">
    <source>
        <dbReference type="PIRSR" id="PIRSR005211-1"/>
    </source>
</evidence>
<dbReference type="InterPro" id="IPR050960">
    <property type="entry name" value="AB_hydrolase_4_sf"/>
</dbReference>
<comment type="similarity">
    <text evidence="1">Belongs to the AB hydrolase superfamily. AB hydrolase 4 family.</text>
</comment>
<dbReference type="EMBL" id="CP049013">
    <property type="protein sequence ID" value="QID88338.1"/>
    <property type="molecule type" value="Genomic_DNA"/>
</dbReference>
<evidence type="ECO:0000259" key="11">
    <source>
        <dbReference type="Pfam" id="PF00561"/>
    </source>
</evidence>
<evidence type="ECO:0000256" key="3">
    <source>
        <dbReference type="ARBA" id="ARBA00022679"/>
    </source>
</evidence>
<dbReference type="GO" id="GO:0047372">
    <property type="term" value="F:monoacylglycerol lipase activity"/>
    <property type="evidence" value="ECO:0007669"/>
    <property type="project" value="TreeGrafter"/>
</dbReference>
<feature type="active site" description="Charge relay system" evidence="10">
    <location>
        <position position="294"/>
    </location>
</feature>
<dbReference type="Pfam" id="PF00561">
    <property type="entry name" value="Abhydrolase_1"/>
    <property type="match status" value="1"/>
</dbReference>
<keyword evidence="4" id="KW-0378">Hydrolase</keyword>
<feature type="active site" description="Charge relay system" evidence="10">
    <location>
        <position position="442"/>
    </location>
</feature>
<comment type="catalytic activity">
    <reaction evidence="6">
        <text>an aliphatic alcohol + acetyl-CoA = an acetyl ester + CoA</text>
        <dbReference type="Rhea" id="RHEA:17229"/>
        <dbReference type="ChEBI" id="CHEBI:2571"/>
        <dbReference type="ChEBI" id="CHEBI:47622"/>
        <dbReference type="ChEBI" id="CHEBI:57287"/>
        <dbReference type="ChEBI" id="CHEBI:57288"/>
        <dbReference type="EC" id="2.3.1.84"/>
    </reaction>
</comment>
<evidence type="ECO:0000313" key="12">
    <source>
        <dbReference type="EMBL" id="QID88338.1"/>
    </source>
</evidence>
<dbReference type="PANTHER" id="PTHR10794">
    <property type="entry name" value="ABHYDROLASE DOMAIN-CONTAINING PROTEIN"/>
    <property type="match status" value="1"/>
</dbReference>
<evidence type="ECO:0000256" key="2">
    <source>
        <dbReference type="ARBA" id="ARBA00022487"/>
    </source>
</evidence>
<dbReference type="PROSITE" id="PS01133">
    <property type="entry name" value="UPF0017"/>
    <property type="match status" value="1"/>
</dbReference>
<organism evidence="12 13">
    <name type="scientific">Saccharomyces pastorianus</name>
    <name type="common">Lager yeast</name>
    <name type="synonym">Saccharomyces cerevisiae x Saccharomyces eubayanus</name>
    <dbReference type="NCBI Taxonomy" id="27292"/>
    <lineage>
        <taxon>Eukaryota</taxon>
        <taxon>Fungi</taxon>
        <taxon>Dikarya</taxon>
        <taxon>Ascomycota</taxon>
        <taxon>Saccharomycotina</taxon>
        <taxon>Saccharomycetes</taxon>
        <taxon>Saccharomycetales</taxon>
        <taxon>Saccharomycetaceae</taxon>
        <taxon>Saccharomyces</taxon>
    </lineage>
</organism>
<evidence type="ECO:0000256" key="5">
    <source>
        <dbReference type="ARBA" id="ARBA00023315"/>
    </source>
</evidence>
<sequence length="499" mass="56421">MEIGSDYIKESATLLACLGCIILDYLLEDCKLSKKFVACYYIKMFRSGYYPTVTPSNWGYNGTVKHVLGEKGTKALAFKGAKRQVPLDEFVANYVPTLKDGANFRLNSLLFSGYLQSLYLLSGDLSKKFLVFYGREILEFPDGGICTADWVMPEWKEQYSLDAKRATFNDKLFTKDEQATHPKDWPRLHPRTRYLTSEELEKCHSKGDECPLVVILHGLAGGSHEPFIKALSEDITKVGDGKFQVVVLNSRGCARSKVTTRSLFTALHTDDVRVFLNRQRARFPHRKLYAVGTSFGAAMLTNYLGQEGDNCPLNAAAALSNPWDFVHTWDKLAHDWWSNHIFSRTLTQFLTRTVKVNMKELQLSEKVEASHKPTVEKPVFFTYTQENVEKAEKFTDMLEFDSLFTAPSMGLPDGLTYYRKASSVNRLPNIKIPTLIVNATDDPVTGANVIPYKQAKENPCVLLCETDLGGHLAYLDNENNSWLSIQTAEFLNKFDELVL</sequence>
<evidence type="ECO:0000256" key="1">
    <source>
        <dbReference type="ARBA" id="ARBA00010884"/>
    </source>
</evidence>
<dbReference type="OrthoDB" id="5954035at2759"/>
<name>A0A6C1EG04_SACPS</name>
<dbReference type="SUPFAM" id="SSF53474">
    <property type="entry name" value="alpha/beta-Hydrolases"/>
    <property type="match status" value="1"/>
</dbReference>
<dbReference type="InterPro" id="IPR012020">
    <property type="entry name" value="ABHD4"/>
</dbReference>
<keyword evidence="5" id="KW-0012">Acyltransferase</keyword>
<dbReference type="Gene3D" id="3.40.50.1820">
    <property type="entry name" value="alpha/beta hydrolase"/>
    <property type="match status" value="1"/>
</dbReference>
<dbReference type="EC" id="2.3.1.84" evidence="8"/>
<dbReference type="Proteomes" id="UP000501346">
    <property type="component" value="Chromosome SeXVI"/>
</dbReference>
<evidence type="ECO:0000256" key="6">
    <source>
        <dbReference type="ARBA" id="ARBA00050620"/>
    </source>
</evidence>
<dbReference type="InterPro" id="IPR029058">
    <property type="entry name" value="AB_hydrolase_fold"/>
</dbReference>
<dbReference type="GO" id="GO:0008126">
    <property type="term" value="F:acetylesterase activity"/>
    <property type="evidence" value="ECO:0007669"/>
    <property type="project" value="TreeGrafter"/>
</dbReference>
<keyword evidence="13" id="KW-1185">Reference proteome</keyword>
<feature type="domain" description="AB hydrolase-1" evidence="11">
    <location>
        <begin position="211"/>
        <end position="477"/>
    </location>
</feature>
<evidence type="ECO:0000256" key="7">
    <source>
        <dbReference type="ARBA" id="ARBA00054277"/>
    </source>
</evidence>
<evidence type="ECO:0000256" key="9">
    <source>
        <dbReference type="ARBA" id="ARBA00080774"/>
    </source>
</evidence>
<dbReference type="InterPro" id="IPR000952">
    <property type="entry name" value="AB_hydrolase_4_CS"/>
</dbReference>
<keyword evidence="2" id="KW-0719">Serine esterase</keyword>
<dbReference type="AlphaFoldDB" id="A0A6C1EG04"/>
<feature type="active site" description="Charge relay system" evidence="10">
    <location>
        <position position="471"/>
    </location>
</feature>